<keyword evidence="2" id="KW-0472">Membrane</keyword>
<feature type="compositionally biased region" description="Basic and acidic residues" evidence="1">
    <location>
        <begin position="186"/>
        <end position="200"/>
    </location>
</feature>
<comment type="caution">
    <text evidence="3">The sequence shown here is derived from an EMBL/GenBank/DDBJ whole genome shotgun (WGS) entry which is preliminary data.</text>
</comment>
<dbReference type="EMBL" id="JAPWTK010000113">
    <property type="protein sequence ID" value="KAJ8949638.1"/>
    <property type="molecule type" value="Genomic_DNA"/>
</dbReference>
<keyword evidence="2" id="KW-0812">Transmembrane</keyword>
<evidence type="ECO:0000313" key="4">
    <source>
        <dbReference type="Proteomes" id="UP001162162"/>
    </source>
</evidence>
<feature type="compositionally biased region" description="Polar residues" evidence="1">
    <location>
        <begin position="203"/>
        <end position="218"/>
    </location>
</feature>
<feature type="region of interest" description="Disordered" evidence="1">
    <location>
        <begin position="182"/>
        <end position="290"/>
    </location>
</feature>
<organism evidence="3 4">
    <name type="scientific">Aromia moschata</name>
    <dbReference type="NCBI Taxonomy" id="1265417"/>
    <lineage>
        <taxon>Eukaryota</taxon>
        <taxon>Metazoa</taxon>
        <taxon>Ecdysozoa</taxon>
        <taxon>Arthropoda</taxon>
        <taxon>Hexapoda</taxon>
        <taxon>Insecta</taxon>
        <taxon>Pterygota</taxon>
        <taxon>Neoptera</taxon>
        <taxon>Endopterygota</taxon>
        <taxon>Coleoptera</taxon>
        <taxon>Polyphaga</taxon>
        <taxon>Cucujiformia</taxon>
        <taxon>Chrysomeloidea</taxon>
        <taxon>Cerambycidae</taxon>
        <taxon>Cerambycinae</taxon>
        <taxon>Callichromatini</taxon>
        <taxon>Aromia</taxon>
    </lineage>
</organism>
<protein>
    <submittedName>
        <fullName evidence="3">Uncharacterized protein</fullName>
    </submittedName>
</protein>
<sequence>MGVKWKSAEGYLARANFAPVKIKGTKKIYRKEDNSGCKGCCIEKCSTPGPVGGNDEEHASPLPNVIEQAKIIFEDLDLLPEAAPSTSTTTSTTTTVRPIDNTITNGAVVEPQIVRKVQPKAEKTPSKKDDVEVVEHNTKTGELERAQAGPQNSTAVYAIVGVGLFLAVIFIICFIKKRQAKKKDNKRREIPNSFGEELKPLSKHNQNSNEKPVKNVSNLPEHVPLINGQNGKPKDDTPALKSFTPLEHPETVQEEEELEQEQLQNDASEDVEIRPKSVPELLTPQERESP</sequence>
<name>A0AAV8YD82_9CUCU</name>
<gene>
    <name evidence="3" type="ORF">NQ318_010054</name>
</gene>
<keyword evidence="2" id="KW-1133">Transmembrane helix</keyword>
<feature type="transmembrane region" description="Helical" evidence="2">
    <location>
        <begin position="155"/>
        <end position="175"/>
    </location>
</feature>
<accession>A0AAV8YD82</accession>
<dbReference type="Proteomes" id="UP001162162">
    <property type="component" value="Unassembled WGS sequence"/>
</dbReference>
<evidence type="ECO:0000313" key="3">
    <source>
        <dbReference type="EMBL" id="KAJ8949638.1"/>
    </source>
</evidence>
<reference evidence="3" key="1">
    <citation type="journal article" date="2023" name="Insect Mol. Biol.">
        <title>Genome sequencing provides insights into the evolution of gene families encoding plant cell wall-degrading enzymes in longhorned beetles.</title>
        <authorList>
            <person name="Shin N.R."/>
            <person name="Okamura Y."/>
            <person name="Kirsch R."/>
            <person name="Pauchet Y."/>
        </authorList>
    </citation>
    <scope>NUCLEOTIDE SEQUENCE</scope>
    <source>
        <strain evidence="3">AMC_N1</strain>
    </source>
</reference>
<proteinExistence type="predicted"/>
<evidence type="ECO:0000256" key="2">
    <source>
        <dbReference type="SAM" id="Phobius"/>
    </source>
</evidence>
<evidence type="ECO:0000256" key="1">
    <source>
        <dbReference type="SAM" id="MobiDB-lite"/>
    </source>
</evidence>
<dbReference type="AlphaFoldDB" id="A0AAV8YD82"/>
<keyword evidence="4" id="KW-1185">Reference proteome</keyword>